<dbReference type="RefSeq" id="WP_073609002.1">
    <property type="nucleotide sequence ID" value="NZ_MRCG01000009.1"/>
</dbReference>
<protein>
    <recommendedName>
        <fullName evidence="3">DUF4280 domain-containing protein</fullName>
    </recommendedName>
</protein>
<comment type="caution">
    <text evidence="1">The sequence shown here is derived from an EMBL/GenBank/DDBJ whole genome shotgun (WGS) entry which is preliminary data.</text>
</comment>
<dbReference type="STRING" id="549789.NIES30_13800"/>
<evidence type="ECO:0000313" key="1">
    <source>
        <dbReference type="EMBL" id="OKH47526.1"/>
    </source>
</evidence>
<name>A0A1U7J4N7_9CYAN</name>
<keyword evidence="2" id="KW-1185">Reference proteome</keyword>
<sequence length="110" mass="11219">MPGSYLTTASTIMCPHGGQAILFTANADVLAMGAPVLLETDVHPVVGCPFTVGPKYSPCVRIEWSAGAGQSDIGGTPGLVKTSIGQCYSAENAVQGVAVIVNTQPKADSR</sequence>
<evidence type="ECO:0008006" key="3">
    <source>
        <dbReference type="Google" id="ProtNLM"/>
    </source>
</evidence>
<organism evidence="1 2">
    <name type="scientific">Phormidium tenue NIES-30</name>
    <dbReference type="NCBI Taxonomy" id="549789"/>
    <lineage>
        <taxon>Bacteria</taxon>
        <taxon>Bacillati</taxon>
        <taxon>Cyanobacteriota</taxon>
        <taxon>Cyanophyceae</taxon>
        <taxon>Oscillatoriophycideae</taxon>
        <taxon>Oscillatoriales</taxon>
        <taxon>Oscillatoriaceae</taxon>
        <taxon>Phormidium</taxon>
    </lineage>
</organism>
<dbReference type="OrthoDB" id="675629at2"/>
<evidence type="ECO:0000313" key="2">
    <source>
        <dbReference type="Proteomes" id="UP000185557"/>
    </source>
</evidence>
<dbReference type="EMBL" id="MRCG01000009">
    <property type="protein sequence ID" value="OKH47526.1"/>
    <property type="molecule type" value="Genomic_DNA"/>
</dbReference>
<gene>
    <name evidence="1" type="ORF">NIES30_13800</name>
</gene>
<accession>A0A1U7J4N7</accession>
<dbReference type="AlphaFoldDB" id="A0A1U7J4N7"/>
<dbReference type="Proteomes" id="UP000185557">
    <property type="component" value="Unassembled WGS sequence"/>
</dbReference>
<reference evidence="1 2" key="1">
    <citation type="submission" date="2016-11" db="EMBL/GenBank/DDBJ databases">
        <title>Draft Genome Sequences of Nine Cyanobacterial Strains from Diverse Habitats.</title>
        <authorList>
            <person name="Zhu T."/>
            <person name="Hou S."/>
            <person name="Lu X."/>
            <person name="Hess W.R."/>
        </authorList>
    </citation>
    <scope>NUCLEOTIDE SEQUENCE [LARGE SCALE GENOMIC DNA]</scope>
    <source>
        <strain evidence="1 2">NIES-30</strain>
    </source>
</reference>
<proteinExistence type="predicted"/>